<protein>
    <submittedName>
        <fullName evidence="2">Uncharacterized protein</fullName>
    </submittedName>
</protein>
<reference evidence="2 3" key="1">
    <citation type="submission" date="2016-10" db="EMBL/GenBank/DDBJ databases">
        <authorList>
            <person name="de Groot N.N."/>
        </authorList>
    </citation>
    <scope>NUCLEOTIDE SEQUENCE [LARGE SCALE GENOMIC DNA]</scope>
    <source>
        <strain evidence="2 3">DSM 40306</strain>
    </source>
</reference>
<organism evidence="2 3">
    <name type="scientific">Streptomyces misionensis</name>
    <dbReference type="NCBI Taxonomy" id="67331"/>
    <lineage>
        <taxon>Bacteria</taxon>
        <taxon>Bacillati</taxon>
        <taxon>Actinomycetota</taxon>
        <taxon>Actinomycetes</taxon>
        <taxon>Kitasatosporales</taxon>
        <taxon>Streptomycetaceae</taxon>
        <taxon>Streptomyces</taxon>
    </lineage>
</organism>
<accession>A0A1H4Y6M4</accession>
<evidence type="ECO:0000313" key="2">
    <source>
        <dbReference type="EMBL" id="SED12940.1"/>
    </source>
</evidence>
<keyword evidence="1" id="KW-0175">Coiled coil</keyword>
<evidence type="ECO:0000313" key="3">
    <source>
        <dbReference type="Proteomes" id="UP000182375"/>
    </source>
</evidence>
<dbReference type="EMBL" id="FNTD01000004">
    <property type="protein sequence ID" value="SED12940.1"/>
    <property type="molecule type" value="Genomic_DNA"/>
</dbReference>
<gene>
    <name evidence="2" type="ORF">SAMN04490357_3899</name>
</gene>
<dbReference type="AlphaFoldDB" id="A0A1H4Y6M4"/>
<dbReference type="STRING" id="67331.SAMN04490357_3899"/>
<dbReference type="Proteomes" id="UP000182375">
    <property type="component" value="Unassembled WGS sequence"/>
</dbReference>
<evidence type="ECO:0000256" key="1">
    <source>
        <dbReference type="SAM" id="Coils"/>
    </source>
</evidence>
<sequence>MSRGDIRRVREANLRLGAALAEVEGLYAALLRAGASARRRELQAELARAAARLASVASASAPAPSLGVPRSRRARRRVLAQRGAAWIMARYGRGGR</sequence>
<feature type="coiled-coil region" evidence="1">
    <location>
        <begin position="32"/>
        <end position="59"/>
    </location>
</feature>
<name>A0A1H4Y6M4_9ACTN</name>
<proteinExistence type="predicted"/>